<dbReference type="InParanoid" id="A0A7N4V6W7"/>
<dbReference type="GO" id="GO:0006412">
    <property type="term" value="P:translation"/>
    <property type="evidence" value="ECO:0007669"/>
    <property type="project" value="InterPro"/>
</dbReference>
<evidence type="ECO:0000256" key="1">
    <source>
        <dbReference type="ARBA" id="ARBA00006700"/>
    </source>
</evidence>
<proteinExistence type="inferred from homology"/>
<dbReference type="Proteomes" id="UP000007648">
    <property type="component" value="Unassembled WGS sequence"/>
</dbReference>
<reference evidence="4 5" key="1">
    <citation type="journal article" date="2011" name="Proc. Natl. Acad. Sci. U.S.A.">
        <title>Genetic diversity and population structure of the endangered marsupial Sarcophilus harrisii (Tasmanian devil).</title>
        <authorList>
            <person name="Miller W."/>
            <person name="Hayes V.M."/>
            <person name="Ratan A."/>
            <person name="Petersen D.C."/>
            <person name="Wittekindt N.E."/>
            <person name="Miller J."/>
            <person name="Walenz B."/>
            <person name="Knight J."/>
            <person name="Qi J."/>
            <person name="Zhao F."/>
            <person name="Wang Q."/>
            <person name="Bedoya-Reina O.C."/>
            <person name="Katiyar N."/>
            <person name="Tomsho L.P."/>
            <person name="Kasson L.M."/>
            <person name="Hardie R.A."/>
            <person name="Woodbridge P."/>
            <person name="Tindall E.A."/>
            <person name="Bertelsen M.F."/>
            <person name="Dixon D."/>
            <person name="Pyecroft S."/>
            <person name="Helgen K.M."/>
            <person name="Lesk A.M."/>
            <person name="Pringle T.H."/>
            <person name="Patterson N."/>
            <person name="Zhang Y."/>
            <person name="Kreiss A."/>
            <person name="Woods G.M."/>
            <person name="Jones M.E."/>
            <person name="Schuster S.C."/>
        </authorList>
    </citation>
    <scope>NUCLEOTIDE SEQUENCE [LARGE SCALE GENOMIC DNA]</scope>
</reference>
<protein>
    <recommendedName>
        <fullName evidence="6">Ribosomal protein L23/L25 N-terminal domain-containing protein</fullName>
    </recommendedName>
</protein>
<keyword evidence="3" id="KW-0687">Ribonucleoprotein</keyword>
<comment type="similarity">
    <text evidence="1">Belongs to the universal ribosomal protein uL23 family.</text>
</comment>
<evidence type="ECO:0000313" key="5">
    <source>
        <dbReference type="Proteomes" id="UP000007648"/>
    </source>
</evidence>
<dbReference type="GO" id="GO:0044391">
    <property type="term" value="C:ribosomal subunit"/>
    <property type="evidence" value="ECO:0007669"/>
    <property type="project" value="UniProtKB-ARBA"/>
</dbReference>
<accession>A0A7N4V6W7</accession>
<reference evidence="4" key="2">
    <citation type="submission" date="2025-08" db="UniProtKB">
        <authorList>
            <consortium name="Ensembl"/>
        </authorList>
    </citation>
    <scope>IDENTIFICATION</scope>
</reference>
<keyword evidence="2" id="KW-0689">Ribosomal protein</keyword>
<dbReference type="GeneTree" id="ENSGT00950000182901"/>
<dbReference type="AlphaFoldDB" id="A0A7N4V6W7"/>
<dbReference type="PANTHER" id="PTHR11620">
    <property type="entry name" value="60S RIBOSOMAL PROTEIN L23A"/>
    <property type="match status" value="1"/>
</dbReference>
<dbReference type="SUPFAM" id="SSF54189">
    <property type="entry name" value="Ribosomal proteins S24e, L23 and L15e"/>
    <property type="match status" value="1"/>
</dbReference>
<evidence type="ECO:0000256" key="2">
    <source>
        <dbReference type="ARBA" id="ARBA00022980"/>
    </source>
</evidence>
<evidence type="ECO:0000256" key="3">
    <source>
        <dbReference type="ARBA" id="ARBA00023274"/>
    </source>
</evidence>
<dbReference type="Ensembl" id="ENSSHAT00000026018.1">
    <property type="protein sequence ID" value="ENSSHAP00000043079.1"/>
    <property type="gene ID" value="ENSSHAG00000026060.1"/>
</dbReference>
<dbReference type="InterPro" id="IPR012677">
    <property type="entry name" value="Nucleotide-bd_a/b_plait_sf"/>
</dbReference>
<sequence>MQKTENNYTLVFIVNVKANKHQIKKAVKKLDSMDMAKVNTLIQPHGEKKTYVPLAPDVDALDAANKIRII</sequence>
<reference evidence="4" key="3">
    <citation type="submission" date="2025-09" db="UniProtKB">
        <authorList>
            <consortium name="Ensembl"/>
        </authorList>
    </citation>
    <scope>IDENTIFICATION</scope>
</reference>
<keyword evidence="5" id="KW-1185">Reference proteome</keyword>
<organism evidence="4 5">
    <name type="scientific">Sarcophilus harrisii</name>
    <name type="common">Tasmanian devil</name>
    <name type="synonym">Sarcophilus laniarius</name>
    <dbReference type="NCBI Taxonomy" id="9305"/>
    <lineage>
        <taxon>Eukaryota</taxon>
        <taxon>Metazoa</taxon>
        <taxon>Chordata</taxon>
        <taxon>Craniata</taxon>
        <taxon>Vertebrata</taxon>
        <taxon>Euteleostomi</taxon>
        <taxon>Mammalia</taxon>
        <taxon>Metatheria</taxon>
        <taxon>Dasyuromorphia</taxon>
        <taxon>Dasyuridae</taxon>
        <taxon>Sarcophilus</taxon>
    </lineage>
</organism>
<evidence type="ECO:0008006" key="6">
    <source>
        <dbReference type="Google" id="ProtNLM"/>
    </source>
</evidence>
<name>A0A7N4V6W7_SARHA</name>
<dbReference type="Pfam" id="PF00276">
    <property type="entry name" value="Ribosomal_L23"/>
    <property type="match status" value="1"/>
</dbReference>
<dbReference type="InterPro" id="IPR013025">
    <property type="entry name" value="Ribosomal_uL23-like"/>
</dbReference>
<dbReference type="GO" id="GO:0003735">
    <property type="term" value="F:structural constituent of ribosome"/>
    <property type="evidence" value="ECO:0007669"/>
    <property type="project" value="InterPro"/>
</dbReference>
<dbReference type="InterPro" id="IPR012678">
    <property type="entry name" value="Ribosomal_uL23/eL15/eS24_sf"/>
</dbReference>
<evidence type="ECO:0000313" key="4">
    <source>
        <dbReference type="Ensembl" id="ENSSHAP00000043079.1"/>
    </source>
</evidence>
<dbReference type="Gene3D" id="3.30.70.330">
    <property type="match status" value="1"/>
</dbReference>